<dbReference type="Proteomes" id="UP000317122">
    <property type="component" value="Unassembled WGS sequence"/>
</dbReference>
<sequence>MRLRGDLIGDSPDAIPTSRSQERRWTREIRARLGQWVRTDALPIMAAALTEANLSADAVAEKGNLFIRYEPLGIGTGYVRPAVMLEFGAPATGEPWEVLPVVSDAAAYIPELTFPSAWPHVMKAERTFWEKATAIHVFCAQGRFRGAERFARHWHDISRLGEAGYAARAIADTEIAMAVARHKTTFFPEKDSAGDLIDYQAAVSGALSLVPDGSALELLVEDYRKMVDDGLLLDDAEPFDVLIERCRQIQEQANAKLRL</sequence>
<keyword evidence="2" id="KW-0808">Transferase</keyword>
<evidence type="ECO:0000313" key="3">
    <source>
        <dbReference type="Proteomes" id="UP000317122"/>
    </source>
</evidence>
<reference evidence="2 3" key="1">
    <citation type="journal article" date="2015" name="Stand. Genomic Sci.">
        <title>Genomic Encyclopedia of Bacterial and Archaeal Type Strains, Phase III: the genomes of soil and plant-associated and newly described type strains.</title>
        <authorList>
            <person name="Whitman W.B."/>
            <person name="Woyke T."/>
            <person name="Klenk H.P."/>
            <person name="Zhou Y."/>
            <person name="Lilburn T.G."/>
            <person name="Beck B.J."/>
            <person name="De Vos P."/>
            <person name="Vandamme P."/>
            <person name="Eisen J.A."/>
            <person name="Garrity G."/>
            <person name="Hugenholtz P."/>
            <person name="Kyrpides N.C."/>
        </authorList>
    </citation>
    <scope>NUCLEOTIDE SEQUENCE [LARGE SCALE GENOMIC DNA]</scope>
    <source>
        <strain evidence="2 3">CGMCC 1.2546</strain>
    </source>
</reference>
<dbReference type="AlphaFoldDB" id="A0A562MVY0"/>
<organism evidence="2 3">
    <name type="scientific">Mesorhizobium tianshanense</name>
    <dbReference type="NCBI Taxonomy" id="39844"/>
    <lineage>
        <taxon>Bacteria</taxon>
        <taxon>Pseudomonadati</taxon>
        <taxon>Pseudomonadota</taxon>
        <taxon>Alphaproteobacteria</taxon>
        <taxon>Hyphomicrobiales</taxon>
        <taxon>Phyllobacteriaceae</taxon>
        <taxon>Mesorhizobium</taxon>
    </lineage>
</organism>
<protein>
    <submittedName>
        <fullName evidence="2">Nucleotidyltransferase AbiEii toxin of type IV toxin-antitoxin system</fullName>
    </submittedName>
</protein>
<evidence type="ECO:0000256" key="1">
    <source>
        <dbReference type="SAM" id="MobiDB-lite"/>
    </source>
</evidence>
<dbReference type="GO" id="GO:0016740">
    <property type="term" value="F:transferase activity"/>
    <property type="evidence" value="ECO:0007669"/>
    <property type="project" value="UniProtKB-KW"/>
</dbReference>
<comment type="caution">
    <text evidence="2">The sequence shown here is derived from an EMBL/GenBank/DDBJ whole genome shotgun (WGS) entry which is preliminary data.</text>
</comment>
<evidence type="ECO:0000313" key="2">
    <source>
        <dbReference type="EMBL" id="TWI23751.1"/>
    </source>
</evidence>
<gene>
    <name evidence="2" type="ORF">IQ26_06413</name>
</gene>
<name>A0A562MVY0_9HYPH</name>
<dbReference type="EMBL" id="VLKT01000059">
    <property type="protein sequence ID" value="TWI23751.1"/>
    <property type="molecule type" value="Genomic_DNA"/>
</dbReference>
<proteinExistence type="predicted"/>
<accession>A0A562MVY0</accession>
<feature type="region of interest" description="Disordered" evidence="1">
    <location>
        <begin position="1"/>
        <end position="21"/>
    </location>
</feature>
<dbReference type="InterPro" id="IPR014942">
    <property type="entry name" value="AbiEii"/>
</dbReference>
<dbReference type="Pfam" id="PF08843">
    <property type="entry name" value="AbiEii"/>
    <property type="match status" value="1"/>
</dbReference>
<keyword evidence="3" id="KW-1185">Reference proteome</keyword>